<evidence type="ECO:0000313" key="1">
    <source>
        <dbReference type="EMBL" id="NEE02652.1"/>
    </source>
</evidence>
<accession>A0A6L9SDL0</accession>
<sequence length="86" mass="9978">MARRVLGAGWKLLARRVLRARRRLLAGRERLLRLRMRKTRRWTVLRIPSRTVGAGVGVRLRSGRIRRLFRTVGLAGGVWLLRRLAG</sequence>
<reference evidence="1 2" key="1">
    <citation type="submission" date="2020-02" db="EMBL/GenBank/DDBJ databases">
        <authorList>
            <person name="Li X.-J."/>
            <person name="Han X.-M."/>
        </authorList>
    </citation>
    <scope>NUCLEOTIDE SEQUENCE [LARGE SCALE GENOMIC DNA]</scope>
    <source>
        <strain evidence="1 2">CCTCC AB 2017055</strain>
    </source>
</reference>
<dbReference type="AlphaFoldDB" id="A0A6L9SDL0"/>
<organism evidence="1 2">
    <name type="scientific">Phytoactinopolyspora halotolerans</name>
    <dbReference type="NCBI Taxonomy" id="1981512"/>
    <lineage>
        <taxon>Bacteria</taxon>
        <taxon>Bacillati</taxon>
        <taxon>Actinomycetota</taxon>
        <taxon>Actinomycetes</taxon>
        <taxon>Jiangellales</taxon>
        <taxon>Jiangellaceae</taxon>
        <taxon>Phytoactinopolyspora</taxon>
    </lineage>
</organism>
<evidence type="ECO:0000313" key="2">
    <source>
        <dbReference type="Proteomes" id="UP000475214"/>
    </source>
</evidence>
<proteinExistence type="predicted"/>
<dbReference type="EMBL" id="JAAGOA010000016">
    <property type="protein sequence ID" value="NEE02652.1"/>
    <property type="molecule type" value="Genomic_DNA"/>
</dbReference>
<keyword evidence="2" id="KW-1185">Reference proteome</keyword>
<gene>
    <name evidence="1" type="ORF">G1H10_21020</name>
</gene>
<comment type="caution">
    <text evidence="1">The sequence shown here is derived from an EMBL/GenBank/DDBJ whole genome shotgun (WGS) entry which is preliminary data.</text>
</comment>
<dbReference type="Proteomes" id="UP000475214">
    <property type="component" value="Unassembled WGS sequence"/>
</dbReference>
<protein>
    <submittedName>
        <fullName evidence="1">Uncharacterized protein</fullName>
    </submittedName>
</protein>
<name>A0A6L9SDL0_9ACTN</name>
<dbReference type="RefSeq" id="WP_163741425.1">
    <property type="nucleotide sequence ID" value="NZ_JAAGOA010000016.1"/>
</dbReference>